<evidence type="ECO:0000256" key="1">
    <source>
        <dbReference type="ARBA" id="ARBA00012513"/>
    </source>
</evidence>
<name>A0AAJ8LBF8_9TREE</name>
<dbReference type="SMART" id="SM00220">
    <property type="entry name" value="S_TKc"/>
    <property type="match status" value="1"/>
</dbReference>
<dbReference type="InterPro" id="IPR000719">
    <property type="entry name" value="Prot_kinase_dom"/>
</dbReference>
<feature type="region of interest" description="Disordered" evidence="9">
    <location>
        <begin position="288"/>
        <end position="326"/>
    </location>
</feature>
<reference evidence="11" key="1">
    <citation type="submission" date="2017-08" db="EMBL/GenBank/DDBJ databases">
        <authorList>
            <person name="Cuomo C."/>
            <person name="Billmyre B."/>
            <person name="Heitman J."/>
        </authorList>
    </citation>
    <scope>NUCLEOTIDE SEQUENCE</scope>
    <source>
        <strain evidence="11">CBS 12478</strain>
    </source>
</reference>
<keyword evidence="5" id="KW-0418">Kinase</keyword>
<dbReference type="GO" id="GO:0005524">
    <property type="term" value="F:ATP binding"/>
    <property type="evidence" value="ECO:0007669"/>
    <property type="project" value="UniProtKB-KW"/>
</dbReference>
<dbReference type="InterPro" id="IPR050236">
    <property type="entry name" value="Ser_Thr_kinase_AGC"/>
</dbReference>
<feature type="compositionally biased region" description="Basic and acidic residues" evidence="9">
    <location>
        <begin position="317"/>
        <end position="326"/>
    </location>
</feature>
<evidence type="ECO:0000256" key="9">
    <source>
        <dbReference type="SAM" id="MobiDB-lite"/>
    </source>
</evidence>
<protein>
    <recommendedName>
        <fullName evidence="1">non-specific serine/threonine protein kinase</fullName>
        <ecNumber evidence="1">2.7.11.1</ecNumber>
    </recommendedName>
</protein>
<dbReference type="GO" id="GO:0004674">
    <property type="term" value="F:protein serine/threonine kinase activity"/>
    <property type="evidence" value="ECO:0007669"/>
    <property type="project" value="UniProtKB-KW"/>
</dbReference>
<dbReference type="KEGG" id="ksn:43587102"/>
<feature type="region of interest" description="Disordered" evidence="9">
    <location>
        <begin position="216"/>
        <end position="257"/>
    </location>
</feature>
<evidence type="ECO:0000313" key="11">
    <source>
        <dbReference type="EMBL" id="WWD15928.1"/>
    </source>
</evidence>
<keyword evidence="12" id="KW-1185">Reference proteome</keyword>
<feature type="compositionally biased region" description="Basic and acidic residues" evidence="9">
    <location>
        <begin position="288"/>
        <end position="297"/>
    </location>
</feature>
<dbReference type="PANTHER" id="PTHR24356">
    <property type="entry name" value="SERINE/THREONINE-PROTEIN KINASE"/>
    <property type="match status" value="1"/>
</dbReference>
<sequence>MGAACCKPEAIDFDGEVNLFHFYLLRSVGKGAFGKTLFALKYINKAKCVKMKAVANIVQERRLLEEVIHLDRAGAMSEEVVRFYIAEIAMAVDYLHSKRIVHRTEIIDGRGGEYGLHGYELMFGRRPFRGRTNSALTNSILNEPLSWPEDAPGKCSSDGMHAIRGSKRANFDATHELEELLLEENPLKARKRKEGQDLEMMSPEMRMMEEQRSYYHPAGSNNQTTSTATTATATSSHLSPKPMSRPNTPSDRTGLVSRSGMDVEGQILDGGGMANVGGRGGWRVSELTERGSLDLRSRNQPTPLRQASTEPEAIEQMTERPAGHAV</sequence>
<organism evidence="11 12">
    <name type="scientific">Kwoniella shandongensis</name>
    <dbReference type="NCBI Taxonomy" id="1734106"/>
    <lineage>
        <taxon>Eukaryota</taxon>
        <taxon>Fungi</taxon>
        <taxon>Dikarya</taxon>
        <taxon>Basidiomycota</taxon>
        <taxon>Agaricomycotina</taxon>
        <taxon>Tremellomycetes</taxon>
        <taxon>Tremellales</taxon>
        <taxon>Cryptococcaceae</taxon>
        <taxon>Kwoniella</taxon>
    </lineage>
</organism>
<evidence type="ECO:0000256" key="7">
    <source>
        <dbReference type="ARBA" id="ARBA00047899"/>
    </source>
</evidence>
<dbReference type="InterPro" id="IPR011009">
    <property type="entry name" value="Kinase-like_dom_sf"/>
</dbReference>
<dbReference type="GeneID" id="43587102"/>
<feature type="compositionally biased region" description="Low complexity" evidence="9">
    <location>
        <begin position="224"/>
        <end position="236"/>
    </location>
</feature>
<reference evidence="11" key="2">
    <citation type="submission" date="2024-01" db="EMBL/GenBank/DDBJ databases">
        <title>Comparative genomics of Cryptococcus and Kwoniella reveals pathogenesis evolution and contrasting modes of karyotype evolution via chromosome fusion or intercentromeric recombination.</title>
        <authorList>
            <person name="Coelho M.A."/>
            <person name="David-Palma M."/>
            <person name="Shea T."/>
            <person name="Bowers K."/>
            <person name="McGinley-Smith S."/>
            <person name="Mohammad A.W."/>
            <person name="Gnirke A."/>
            <person name="Yurkov A.M."/>
            <person name="Nowrousian M."/>
            <person name="Sun S."/>
            <person name="Cuomo C.A."/>
            <person name="Heitman J."/>
        </authorList>
    </citation>
    <scope>NUCLEOTIDE SEQUENCE</scope>
    <source>
        <strain evidence="11">CBS 12478</strain>
    </source>
</reference>
<evidence type="ECO:0000259" key="10">
    <source>
        <dbReference type="SMART" id="SM00220"/>
    </source>
</evidence>
<dbReference type="Gene3D" id="3.30.200.20">
    <property type="entry name" value="Phosphorylase Kinase, domain 1"/>
    <property type="match status" value="1"/>
</dbReference>
<dbReference type="AlphaFoldDB" id="A0AAJ8LBF8"/>
<dbReference type="EMBL" id="CP144051">
    <property type="protein sequence ID" value="WWD15928.1"/>
    <property type="molecule type" value="Genomic_DNA"/>
</dbReference>
<dbReference type="GO" id="GO:0035556">
    <property type="term" value="P:intracellular signal transduction"/>
    <property type="evidence" value="ECO:0007669"/>
    <property type="project" value="TreeGrafter"/>
</dbReference>
<evidence type="ECO:0000256" key="6">
    <source>
        <dbReference type="ARBA" id="ARBA00022840"/>
    </source>
</evidence>
<dbReference type="Gene3D" id="1.10.510.10">
    <property type="entry name" value="Transferase(Phosphotransferase) domain 1"/>
    <property type="match status" value="2"/>
</dbReference>
<evidence type="ECO:0000256" key="4">
    <source>
        <dbReference type="ARBA" id="ARBA00022741"/>
    </source>
</evidence>
<evidence type="ECO:0000313" key="12">
    <source>
        <dbReference type="Proteomes" id="UP000322225"/>
    </source>
</evidence>
<evidence type="ECO:0000256" key="2">
    <source>
        <dbReference type="ARBA" id="ARBA00022527"/>
    </source>
</evidence>
<keyword evidence="2" id="KW-0723">Serine/threonine-protein kinase</keyword>
<proteinExistence type="predicted"/>
<dbReference type="SUPFAM" id="SSF56112">
    <property type="entry name" value="Protein kinase-like (PK-like)"/>
    <property type="match status" value="1"/>
</dbReference>
<accession>A0AAJ8LBF8</accession>
<feature type="domain" description="Protein kinase" evidence="10">
    <location>
        <begin position="22"/>
        <end position="188"/>
    </location>
</feature>
<dbReference type="RefSeq" id="XP_065822833.1">
    <property type="nucleotide sequence ID" value="XM_065966761.1"/>
</dbReference>
<dbReference type="PANTHER" id="PTHR24356:SF422">
    <property type="entry name" value="PROTEIN KINASE DOMAIN-CONTAINING PROTEIN"/>
    <property type="match status" value="1"/>
</dbReference>
<dbReference type="Proteomes" id="UP000322225">
    <property type="component" value="Chromosome 1"/>
</dbReference>
<keyword evidence="6" id="KW-0067">ATP-binding</keyword>
<keyword evidence="3" id="KW-0808">Transferase</keyword>
<evidence type="ECO:0000256" key="5">
    <source>
        <dbReference type="ARBA" id="ARBA00022777"/>
    </source>
</evidence>
<evidence type="ECO:0000256" key="3">
    <source>
        <dbReference type="ARBA" id="ARBA00022679"/>
    </source>
</evidence>
<comment type="catalytic activity">
    <reaction evidence="8">
        <text>L-seryl-[protein] + ATP = O-phospho-L-seryl-[protein] + ADP + H(+)</text>
        <dbReference type="Rhea" id="RHEA:17989"/>
        <dbReference type="Rhea" id="RHEA-COMP:9863"/>
        <dbReference type="Rhea" id="RHEA-COMP:11604"/>
        <dbReference type="ChEBI" id="CHEBI:15378"/>
        <dbReference type="ChEBI" id="CHEBI:29999"/>
        <dbReference type="ChEBI" id="CHEBI:30616"/>
        <dbReference type="ChEBI" id="CHEBI:83421"/>
        <dbReference type="ChEBI" id="CHEBI:456216"/>
        <dbReference type="EC" id="2.7.11.1"/>
    </reaction>
</comment>
<gene>
    <name evidence="11" type="ORF">CI109_100352</name>
</gene>
<keyword evidence="4" id="KW-0547">Nucleotide-binding</keyword>
<evidence type="ECO:0000256" key="8">
    <source>
        <dbReference type="ARBA" id="ARBA00048679"/>
    </source>
</evidence>
<comment type="catalytic activity">
    <reaction evidence="7">
        <text>L-threonyl-[protein] + ATP = O-phospho-L-threonyl-[protein] + ADP + H(+)</text>
        <dbReference type="Rhea" id="RHEA:46608"/>
        <dbReference type="Rhea" id="RHEA-COMP:11060"/>
        <dbReference type="Rhea" id="RHEA-COMP:11605"/>
        <dbReference type="ChEBI" id="CHEBI:15378"/>
        <dbReference type="ChEBI" id="CHEBI:30013"/>
        <dbReference type="ChEBI" id="CHEBI:30616"/>
        <dbReference type="ChEBI" id="CHEBI:61977"/>
        <dbReference type="ChEBI" id="CHEBI:456216"/>
        <dbReference type="EC" id="2.7.11.1"/>
    </reaction>
</comment>
<dbReference type="EC" id="2.7.11.1" evidence="1"/>
<feature type="compositionally biased region" description="Polar residues" evidence="9">
    <location>
        <begin position="298"/>
        <end position="309"/>
    </location>
</feature>